<feature type="non-terminal residue" evidence="1">
    <location>
        <position position="1"/>
    </location>
</feature>
<proteinExistence type="predicted"/>
<dbReference type="SUPFAM" id="SSF49899">
    <property type="entry name" value="Concanavalin A-like lectins/glucanases"/>
    <property type="match status" value="1"/>
</dbReference>
<organism evidence="1">
    <name type="scientific">marine sediment metagenome</name>
    <dbReference type="NCBI Taxonomy" id="412755"/>
    <lineage>
        <taxon>unclassified sequences</taxon>
        <taxon>metagenomes</taxon>
        <taxon>ecological metagenomes</taxon>
    </lineage>
</organism>
<evidence type="ECO:0000313" key="1">
    <source>
        <dbReference type="EMBL" id="GAG06017.1"/>
    </source>
</evidence>
<protein>
    <recommendedName>
        <fullName evidence="2">LamG-like jellyroll fold domain-containing protein</fullName>
    </recommendedName>
</protein>
<dbReference type="Pfam" id="PF13385">
    <property type="entry name" value="Laminin_G_3"/>
    <property type="match status" value="1"/>
</dbReference>
<dbReference type="InterPro" id="IPR013320">
    <property type="entry name" value="ConA-like_dom_sf"/>
</dbReference>
<reference evidence="1" key="1">
    <citation type="journal article" date="2014" name="Front. Microbiol.">
        <title>High frequency of phylogenetically diverse reductive dehalogenase-homologous genes in deep subseafloor sedimentary metagenomes.</title>
        <authorList>
            <person name="Kawai M."/>
            <person name="Futagami T."/>
            <person name="Toyoda A."/>
            <person name="Takaki Y."/>
            <person name="Nishi S."/>
            <person name="Hori S."/>
            <person name="Arai W."/>
            <person name="Tsubouchi T."/>
            <person name="Morono Y."/>
            <person name="Uchiyama I."/>
            <person name="Ito T."/>
            <person name="Fujiyama A."/>
            <person name="Inagaki F."/>
            <person name="Takami H."/>
        </authorList>
    </citation>
    <scope>NUCLEOTIDE SEQUENCE</scope>
    <source>
        <strain evidence="1">Expedition CK06-06</strain>
    </source>
</reference>
<feature type="non-terminal residue" evidence="1">
    <location>
        <position position="267"/>
    </location>
</feature>
<evidence type="ECO:0008006" key="2">
    <source>
        <dbReference type="Google" id="ProtNLM"/>
    </source>
</evidence>
<sequence>DGETTITSMSVKQIIKDTSEVHTRSSITHFHTPKPTSKSEDSLKASYNMIASNGQVLVDISGTGNNGTIVNCDQTFNSLDFDGVSSYVTIPDDASLDFSGNFTIDVSAVLAQDQTTTQFIRKDGTGGNYSMAIDGTGKLSLFLDDGANSLSTTAVSITSQTLLNIVYKIDRTNNLAKLYLNGALASSDDISSITGDLSNDGVLYIGSRAGTSRFFNGSIQDANIYSRALTLAEIQAKYNASIETVISERFEYSSDLESQRNWIGGTG</sequence>
<dbReference type="Gene3D" id="2.60.120.200">
    <property type="match status" value="1"/>
</dbReference>
<accession>X0V3S2</accession>
<name>X0V3S2_9ZZZZ</name>
<dbReference type="AlphaFoldDB" id="X0V3S2"/>
<dbReference type="EMBL" id="BARS01025603">
    <property type="protein sequence ID" value="GAG06017.1"/>
    <property type="molecule type" value="Genomic_DNA"/>
</dbReference>
<comment type="caution">
    <text evidence="1">The sequence shown here is derived from an EMBL/GenBank/DDBJ whole genome shotgun (WGS) entry which is preliminary data.</text>
</comment>
<gene>
    <name evidence="1" type="ORF">S01H1_40433</name>
</gene>